<evidence type="ECO:0000313" key="1">
    <source>
        <dbReference type="EMBL" id="RKP44761.1"/>
    </source>
</evidence>
<keyword evidence="2" id="KW-1185">Reference proteome</keyword>
<dbReference type="InterPro" id="IPR010982">
    <property type="entry name" value="Lambda_DNA-bd_dom_sf"/>
</dbReference>
<name>A0A494X502_9BURK</name>
<accession>A0A494X502</accession>
<dbReference type="Gene3D" id="1.10.260.40">
    <property type="entry name" value="lambda repressor-like DNA-binding domains"/>
    <property type="match status" value="1"/>
</dbReference>
<dbReference type="Proteomes" id="UP000270342">
    <property type="component" value="Unassembled WGS sequence"/>
</dbReference>
<reference evidence="1 2" key="1">
    <citation type="submission" date="2018-10" db="EMBL/GenBank/DDBJ databases">
        <title>Robbsia sp. DHC34, isolated from soil.</title>
        <authorList>
            <person name="Gao Z.-H."/>
            <person name="Qiu L.-H."/>
        </authorList>
    </citation>
    <scope>NUCLEOTIDE SEQUENCE [LARGE SCALE GENOMIC DNA]</scope>
    <source>
        <strain evidence="1 2">DHC34</strain>
    </source>
</reference>
<proteinExistence type="predicted"/>
<evidence type="ECO:0000313" key="2">
    <source>
        <dbReference type="Proteomes" id="UP000270342"/>
    </source>
</evidence>
<comment type="caution">
    <text evidence="1">The sequence shown here is derived from an EMBL/GenBank/DDBJ whole genome shotgun (WGS) entry which is preliminary data.</text>
</comment>
<protein>
    <submittedName>
        <fullName evidence="1">XRE family transcriptional regulator</fullName>
    </submittedName>
</protein>
<dbReference type="AlphaFoldDB" id="A0A494X502"/>
<gene>
    <name evidence="1" type="ORF">D7S86_27470</name>
</gene>
<sequence>MTLKTPTSDEVRAVRRAARISQSKAASLVHLSSAVRWSEYERGTRRMDIARWELFLLKTQTMREQAT</sequence>
<dbReference type="GO" id="GO:0003677">
    <property type="term" value="F:DNA binding"/>
    <property type="evidence" value="ECO:0007669"/>
    <property type="project" value="InterPro"/>
</dbReference>
<dbReference type="RefSeq" id="WP_121091308.1">
    <property type="nucleotide sequence ID" value="NZ_RBZU01000019.1"/>
</dbReference>
<dbReference type="OrthoDB" id="8565732at2"/>
<dbReference type="EMBL" id="RBZU01000019">
    <property type="protein sequence ID" value="RKP44761.1"/>
    <property type="molecule type" value="Genomic_DNA"/>
</dbReference>
<organism evidence="1 2">
    <name type="scientific">Pararobbsia silviterrae</name>
    <dbReference type="NCBI Taxonomy" id="1792498"/>
    <lineage>
        <taxon>Bacteria</taxon>
        <taxon>Pseudomonadati</taxon>
        <taxon>Pseudomonadota</taxon>
        <taxon>Betaproteobacteria</taxon>
        <taxon>Burkholderiales</taxon>
        <taxon>Burkholderiaceae</taxon>
        <taxon>Pararobbsia</taxon>
    </lineage>
</organism>